<protein>
    <submittedName>
        <fullName evidence="1">Uncharacterized protein</fullName>
    </submittedName>
</protein>
<organism evidence="1 2">
    <name type="scientific">Wickerhamomyces pijperi</name>
    <name type="common">Yeast</name>
    <name type="synonym">Pichia pijperi</name>
    <dbReference type="NCBI Taxonomy" id="599730"/>
    <lineage>
        <taxon>Eukaryota</taxon>
        <taxon>Fungi</taxon>
        <taxon>Dikarya</taxon>
        <taxon>Ascomycota</taxon>
        <taxon>Saccharomycotina</taxon>
        <taxon>Saccharomycetes</taxon>
        <taxon>Phaffomycetales</taxon>
        <taxon>Wickerhamomycetaceae</taxon>
        <taxon>Wickerhamomyces</taxon>
    </lineage>
</organism>
<sequence>MKVGLMHMSSNSPTNLSNIRALVNGGEQSSLCLIKMDFRNSPVSAVFQGQLLAVWTVWVVLDFVRAGDLLDHLGEQQLGHVHQVVDIGVSLVELTGGELWVVGHIDTFVSELTADFVDTVHTTDNQLLQEQLWGNTHVHVEVQVVVVGDERLSSGTTGNDVHHWGFNLDELPVVQELSDVGDDLGSGDELVSGGVVDDQVQVSLSVSGFLVLETEMFGW</sequence>
<dbReference type="AntiFam" id="ANF00081">
    <property type="entry name" value="Shadow ORF (opposite lysS)"/>
</dbReference>
<dbReference type="EMBL" id="JAEUBG010001160">
    <property type="protein sequence ID" value="KAH3686882.1"/>
    <property type="molecule type" value="Genomic_DNA"/>
</dbReference>
<keyword evidence="2" id="KW-1185">Reference proteome</keyword>
<reference evidence="1" key="2">
    <citation type="submission" date="2021-01" db="EMBL/GenBank/DDBJ databases">
        <authorList>
            <person name="Schikora-Tamarit M.A."/>
        </authorList>
    </citation>
    <scope>NUCLEOTIDE SEQUENCE</scope>
    <source>
        <strain evidence="1">CBS2887</strain>
    </source>
</reference>
<evidence type="ECO:0000313" key="1">
    <source>
        <dbReference type="EMBL" id="KAH3686882.1"/>
    </source>
</evidence>
<name>A0A9P8Q9J2_WICPI</name>
<dbReference type="AlphaFoldDB" id="A0A9P8Q9J2"/>
<gene>
    <name evidence="1" type="ORF">WICPIJ_002147</name>
</gene>
<comment type="caution">
    <text evidence="1">The sequence shown here is derived from an EMBL/GenBank/DDBJ whole genome shotgun (WGS) entry which is preliminary data.</text>
</comment>
<accession>A0A9P8Q9J2</accession>
<proteinExistence type="predicted"/>
<reference evidence="1" key="1">
    <citation type="journal article" date="2021" name="Open Biol.">
        <title>Shared evolutionary footprints suggest mitochondrial oxidative damage underlies multiple complex I losses in fungi.</title>
        <authorList>
            <person name="Schikora-Tamarit M.A."/>
            <person name="Marcet-Houben M."/>
            <person name="Nosek J."/>
            <person name="Gabaldon T."/>
        </authorList>
    </citation>
    <scope>NUCLEOTIDE SEQUENCE</scope>
    <source>
        <strain evidence="1">CBS2887</strain>
    </source>
</reference>
<dbReference type="Proteomes" id="UP000774326">
    <property type="component" value="Unassembled WGS sequence"/>
</dbReference>
<evidence type="ECO:0000313" key="2">
    <source>
        <dbReference type="Proteomes" id="UP000774326"/>
    </source>
</evidence>